<keyword evidence="3" id="KW-1185">Reference proteome</keyword>
<sequence length="235" mass="27200">MGNKNYRGRATKIPTSKKYTDAKLAAEKTREEAQRLLEQNKKLTIAYELHTKQVEDKQYVRDFDYSTLPQHWALQVKKDSGTPKLFIQIDIIHPNRTAKEVDFLHILPKYAPMIRNVEFLLIAPSFNSSVEVYSLRIKNMIKTINILNTFHLKNLHFIISVNRPNNFMQIKLAAACFGLKFDNWTMGTAVFGDKQKEMNVGVRSSIARRLAGVSQLPHFPTTPSFRPPQKLHRFE</sequence>
<organism evidence="2 3">
    <name type="scientific">Botrytis porri</name>
    <dbReference type="NCBI Taxonomy" id="87229"/>
    <lineage>
        <taxon>Eukaryota</taxon>
        <taxon>Fungi</taxon>
        <taxon>Dikarya</taxon>
        <taxon>Ascomycota</taxon>
        <taxon>Pezizomycotina</taxon>
        <taxon>Leotiomycetes</taxon>
        <taxon>Helotiales</taxon>
        <taxon>Sclerotiniaceae</taxon>
        <taxon>Botrytis</taxon>
    </lineage>
</organism>
<proteinExistence type="predicted"/>
<comment type="caution">
    <text evidence="2">The sequence shown here is derived from an EMBL/GenBank/DDBJ whole genome shotgun (WGS) entry which is preliminary data.</text>
</comment>
<gene>
    <name evidence="2" type="ORF">BPOR_0284g00010</name>
</gene>
<accession>A0A4Z1KQA4</accession>
<dbReference type="EMBL" id="PQXO01000283">
    <property type="protein sequence ID" value="TGO86682.1"/>
    <property type="molecule type" value="Genomic_DNA"/>
</dbReference>
<dbReference type="Proteomes" id="UP000297280">
    <property type="component" value="Unassembled WGS sequence"/>
</dbReference>
<evidence type="ECO:0000313" key="3">
    <source>
        <dbReference type="Proteomes" id="UP000297280"/>
    </source>
</evidence>
<feature type="coiled-coil region" evidence="1">
    <location>
        <begin position="19"/>
        <end position="46"/>
    </location>
</feature>
<dbReference type="AlphaFoldDB" id="A0A4Z1KQA4"/>
<name>A0A4Z1KQA4_9HELO</name>
<evidence type="ECO:0000256" key="1">
    <source>
        <dbReference type="SAM" id="Coils"/>
    </source>
</evidence>
<keyword evidence="1" id="KW-0175">Coiled coil</keyword>
<evidence type="ECO:0000313" key="2">
    <source>
        <dbReference type="EMBL" id="TGO86682.1"/>
    </source>
</evidence>
<protein>
    <submittedName>
        <fullName evidence="2">Uncharacterized protein</fullName>
    </submittedName>
</protein>
<reference evidence="2 3" key="1">
    <citation type="submission" date="2017-12" db="EMBL/GenBank/DDBJ databases">
        <title>Comparative genomics of Botrytis spp.</title>
        <authorList>
            <person name="Valero-Jimenez C.A."/>
            <person name="Tapia P."/>
            <person name="Veloso J."/>
            <person name="Silva-Moreno E."/>
            <person name="Staats M."/>
            <person name="Valdes J.H."/>
            <person name="Van Kan J.A.L."/>
        </authorList>
    </citation>
    <scope>NUCLEOTIDE SEQUENCE [LARGE SCALE GENOMIC DNA]</scope>
    <source>
        <strain evidence="2 3">MUCL3349</strain>
    </source>
</reference>